<evidence type="ECO:0000259" key="2">
    <source>
        <dbReference type="Pfam" id="PF13304"/>
    </source>
</evidence>
<name>A0ABV6NYN8_9ACTN</name>
<dbReference type="InterPro" id="IPR003959">
    <property type="entry name" value="ATPase_AAA_core"/>
</dbReference>
<comment type="caution">
    <text evidence="3">The sequence shown here is derived from an EMBL/GenBank/DDBJ whole genome shotgun (WGS) entry which is preliminary data.</text>
</comment>
<evidence type="ECO:0000256" key="1">
    <source>
        <dbReference type="SAM" id="MobiDB-lite"/>
    </source>
</evidence>
<dbReference type="PANTHER" id="PTHR40396:SF1">
    <property type="entry name" value="ATPASE AAA-TYPE CORE DOMAIN-CONTAINING PROTEIN"/>
    <property type="match status" value="1"/>
</dbReference>
<accession>A0ABV6NYN8</accession>
<evidence type="ECO:0000313" key="4">
    <source>
        <dbReference type="Proteomes" id="UP001589894"/>
    </source>
</evidence>
<keyword evidence="4" id="KW-1185">Reference proteome</keyword>
<feature type="domain" description="ATPase AAA-type core" evidence="2">
    <location>
        <begin position="41"/>
        <end position="381"/>
    </location>
</feature>
<dbReference type="Proteomes" id="UP001589894">
    <property type="component" value="Unassembled WGS sequence"/>
</dbReference>
<dbReference type="SUPFAM" id="SSF52540">
    <property type="entry name" value="P-loop containing nucleoside triphosphate hydrolases"/>
    <property type="match status" value="1"/>
</dbReference>
<protein>
    <submittedName>
        <fullName evidence="3">ATP/GTP-binding protein</fullName>
    </submittedName>
</protein>
<sequence>MLLSFSFTNHRSFRDEQQLNLTPAYPNTEVSAGRDAAVRVVGIFGANASGKSNCLHALAFMRRLAIRSDREVEPGFGLVRDPFRLSMDASDAPSRYVVDLLLGGVRHTYGFALDDERVLEEWLYQYPHNRKRTVFDRDEDGFTWGEGSGRRGELERIADITAPTALFLSTVARFEAHRRATDPDEPQPLHETYRWFLGLRTQTRPGTGRYLRPDLRWTTDPDSRRVIVELLRAADVGIVDIALKKTDPDPTIFDPASFFDESIDNEGKSVGGMNRNSRNPAGRKTLDRRSTDQLRLQLSHRASTGDVLFDLHDESTGTQQLLALGVDAAAVLRGGGVMTVDEIDASLHPMLTAKLIGLFQNPVTNPLHSQLIFTSHDAALLGTFDTEEVLERDEIWFTQKDAEGASSLYPLTDFKPRKEGENRQRRYLNGNYGGIPDLSTYLFEQALATRGAANDQPKED</sequence>
<organism evidence="3 4">
    <name type="scientific">Plantactinospora siamensis</name>
    <dbReference type="NCBI Taxonomy" id="555372"/>
    <lineage>
        <taxon>Bacteria</taxon>
        <taxon>Bacillati</taxon>
        <taxon>Actinomycetota</taxon>
        <taxon>Actinomycetes</taxon>
        <taxon>Micromonosporales</taxon>
        <taxon>Micromonosporaceae</taxon>
        <taxon>Plantactinospora</taxon>
    </lineage>
</organism>
<dbReference type="RefSeq" id="WP_377340199.1">
    <property type="nucleotide sequence ID" value="NZ_JBHLUE010000013.1"/>
</dbReference>
<dbReference type="Pfam" id="PF13304">
    <property type="entry name" value="AAA_21"/>
    <property type="match status" value="1"/>
</dbReference>
<feature type="region of interest" description="Disordered" evidence="1">
    <location>
        <begin position="264"/>
        <end position="292"/>
    </location>
</feature>
<dbReference type="Gene3D" id="3.40.50.300">
    <property type="entry name" value="P-loop containing nucleotide triphosphate hydrolases"/>
    <property type="match status" value="2"/>
</dbReference>
<gene>
    <name evidence="3" type="ORF">ACFFHU_17410</name>
</gene>
<dbReference type="InterPro" id="IPR027417">
    <property type="entry name" value="P-loop_NTPase"/>
</dbReference>
<proteinExistence type="predicted"/>
<reference evidence="3 4" key="1">
    <citation type="submission" date="2024-09" db="EMBL/GenBank/DDBJ databases">
        <authorList>
            <person name="Sun Q."/>
            <person name="Mori K."/>
        </authorList>
    </citation>
    <scope>NUCLEOTIDE SEQUENCE [LARGE SCALE GENOMIC DNA]</scope>
    <source>
        <strain evidence="3 4">TBRC 2205</strain>
    </source>
</reference>
<dbReference type="EMBL" id="JBHLUE010000013">
    <property type="protein sequence ID" value="MFC0565902.1"/>
    <property type="molecule type" value="Genomic_DNA"/>
</dbReference>
<dbReference type="PANTHER" id="PTHR40396">
    <property type="entry name" value="ATPASE-LIKE PROTEIN"/>
    <property type="match status" value="1"/>
</dbReference>
<evidence type="ECO:0000313" key="3">
    <source>
        <dbReference type="EMBL" id="MFC0565902.1"/>
    </source>
</evidence>